<evidence type="ECO:0000313" key="3">
    <source>
        <dbReference type="EMBL" id="GBN39861.1"/>
    </source>
</evidence>
<evidence type="ECO:0000256" key="1">
    <source>
        <dbReference type="SAM" id="MobiDB-lite"/>
    </source>
</evidence>
<sequence length="117" mass="12947">MDYFRILFPFLILIPLPPLTINNPVTFLSPFPGRTAGSNKKGSLDSAAPHRRKDNKASGCTVALETTTQEVASACAAGFVLMPASHLSGDRWRKEVKVAKAFSLTPMPFFPLYLHWR</sequence>
<reference evidence="3 4" key="1">
    <citation type="journal article" date="2019" name="Sci. Rep.">
        <title>Orb-weaving spider Araneus ventricosus genome elucidates the spidroin gene catalogue.</title>
        <authorList>
            <person name="Kono N."/>
            <person name="Nakamura H."/>
            <person name="Ohtoshi R."/>
            <person name="Moran D.A.P."/>
            <person name="Shinohara A."/>
            <person name="Yoshida Y."/>
            <person name="Fujiwara M."/>
            <person name="Mori M."/>
            <person name="Tomita M."/>
            <person name="Arakawa K."/>
        </authorList>
    </citation>
    <scope>NUCLEOTIDE SEQUENCE [LARGE SCALE GENOMIC DNA]</scope>
</reference>
<gene>
    <name evidence="3" type="ORF">AVEN_46683_1</name>
</gene>
<comment type="caution">
    <text evidence="3">The sequence shown here is derived from an EMBL/GenBank/DDBJ whole genome shotgun (WGS) entry which is preliminary data.</text>
</comment>
<feature type="region of interest" description="Disordered" evidence="1">
    <location>
        <begin position="35"/>
        <end position="57"/>
    </location>
</feature>
<evidence type="ECO:0000256" key="2">
    <source>
        <dbReference type="SAM" id="SignalP"/>
    </source>
</evidence>
<keyword evidence="2" id="KW-0732">Signal</keyword>
<name>A0A4Y2NKM8_ARAVE</name>
<keyword evidence="4" id="KW-1185">Reference proteome</keyword>
<accession>A0A4Y2NKM8</accession>
<dbReference type="AlphaFoldDB" id="A0A4Y2NKM8"/>
<evidence type="ECO:0000313" key="4">
    <source>
        <dbReference type="Proteomes" id="UP000499080"/>
    </source>
</evidence>
<organism evidence="3 4">
    <name type="scientific">Araneus ventricosus</name>
    <name type="common">Orbweaver spider</name>
    <name type="synonym">Epeira ventricosa</name>
    <dbReference type="NCBI Taxonomy" id="182803"/>
    <lineage>
        <taxon>Eukaryota</taxon>
        <taxon>Metazoa</taxon>
        <taxon>Ecdysozoa</taxon>
        <taxon>Arthropoda</taxon>
        <taxon>Chelicerata</taxon>
        <taxon>Arachnida</taxon>
        <taxon>Araneae</taxon>
        <taxon>Araneomorphae</taxon>
        <taxon>Entelegynae</taxon>
        <taxon>Araneoidea</taxon>
        <taxon>Araneidae</taxon>
        <taxon>Araneus</taxon>
    </lineage>
</organism>
<feature type="chain" id="PRO_5021312541" evidence="2">
    <location>
        <begin position="23"/>
        <end position="117"/>
    </location>
</feature>
<protein>
    <submittedName>
        <fullName evidence="3">Uncharacterized protein</fullName>
    </submittedName>
</protein>
<proteinExistence type="predicted"/>
<dbReference type="Proteomes" id="UP000499080">
    <property type="component" value="Unassembled WGS sequence"/>
</dbReference>
<dbReference type="EMBL" id="BGPR01009412">
    <property type="protein sequence ID" value="GBN39861.1"/>
    <property type="molecule type" value="Genomic_DNA"/>
</dbReference>
<feature type="signal peptide" evidence="2">
    <location>
        <begin position="1"/>
        <end position="22"/>
    </location>
</feature>